<evidence type="ECO:0000313" key="3">
    <source>
        <dbReference type="Proteomes" id="UP000450599"/>
    </source>
</evidence>
<comment type="caution">
    <text evidence="2">The sequence shown here is derived from an EMBL/GenBank/DDBJ whole genome shotgun (WGS) entry which is preliminary data.</text>
</comment>
<evidence type="ECO:0000313" key="4">
    <source>
        <dbReference type="Proteomes" id="UP000471216"/>
    </source>
</evidence>
<dbReference type="Proteomes" id="UP000471216">
    <property type="component" value="Unassembled WGS sequence"/>
</dbReference>
<dbReference type="RefSeq" id="WP_154398120.1">
    <property type="nucleotide sequence ID" value="NZ_BAABRY010000009.1"/>
</dbReference>
<evidence type="ECO:0000313" key="1">
    <source>
        <dbReference type="EMBL" id="MRY85375.1"/>
    </source>
</evidence>
<evidence type="ECO:0000313" key="2">
    <source>
        <dbReference type="EMBL" id="MRZ06503.1"/>
    </source>
</evidence>
<protein>
    <submittedName>
        <fullName evidence="2">Uncharacterized protein</fullName>
    </submittedName>
</protein>
<dbReference type="EMBL" id="WKMX01000008">
    <property type="protein sequence ID" value="MRZ06503.1"/>
    <property type="molecule type" value="Genomic_DNA"/>
</dbReference>
<organism evidence="2 4">
    <name type="scientific">Parabacteroides distasonis</name>
    <dbReference type="NCBI Taxonomy" id="823"/>
    <lineage>
        <taxon>Bacteria</taxon>
        <taxon>Pseudomonadati</taxon>
        <taxon>Bacteroidota</taxon>
        <taxon>Bacteroidia</taxon>
        <taxon>Bacteroidales</taxon>
        <taxon>Tannerellaceae</taxon>
        <taxon>Parabacteroides</taxon>
    </lineage>
</organism>
<proteinExistence type="predicted"/>
<sequence length="52" mass="6152">MEELIGQLEFHSRFYDMILAEDMANETELLEAIDEMLDEYIDLSEQIKKLQG</sequence>
<gene>
    <name evidence="2" type="ORF">GKD54_09780</name>
    <name evidence="1" type="ORF">GKD58_14115</name>
</gene>
<name>A0A6I2P247_PARDI</name>
<dbReference type="EMBL" id="WKMW01000014">
    <property type="protein sequence ID" value="MRY85375.1"/>
    <property type="molecule type" value="Genomic_DNA"/>
</dbReference>
<accession>A0A6I2P247</accession>
<reference evidence="3 4" key="1">
    <citation type="journal article" date="2019" name="Nat. Med.">
        <title>A library of human gut bacterial isolates paired with longitudinal multiomics data enables mechanistic microbiome research.</title>
        <authorList>
            <person name="Poyet M."/>
            <person name="Groussin M."/>
            <person name="Gibbons S.M."/>
            <person name="Avila-Pacheco J."/>
            <person name="Jiang X."/>
            <person name="Kearney S.M."/>
            <person name="Perrotta A.R."/>
            <person name="Berdy B."/>
            <person name="Zhao S."/>
            <person name="Lieberman T.D."/>
            <person name="Swanson P.K."/>
            <person name="Smith M."/>
            <person name="Roesemann S."/>
            <person name="Alexander J.E."/>
            <person name="Rich S.A."/>
            <person name="Livny J."/>
            <person name="Vlamakis H."/>
            <person name="Clish C."/>
            <person name="Bullock K."/>
            <person name="Deik A."/>
            <person name="Scott J."/>
            <person name="Pierce K.A."/>
            <person name="Xavier R.J."/>
            <person name="Alm E.J."/>
        </authorList>
    </citation>
    <scope>NUCLEOTIDE SEQUENCE [LARGE SCALE GENOMIC DNA]</scope>
    <source>
        <strain evidence="2 4">BIOML-A10</strain>
        <strain evidence="1 3">BIOML-A11</strain>
    </source>
</reference>
<dbReference type="Proteomes" id="UP000450599">
    <property type="component" value="Unassembled WGS sequence"/>
</dbReference>
<dbReference type="AlphaFoldDB" id="A0A6I2P247"/>